<feature type="compositionally biased region" description="Basic and acidic residues" evidence="4">
    <location>
        <begin position="43"/>
        <end position="56"/>
    </location>
</feature>
<accession>A0A835QV22</accession>
<keyword evidence="1" id="KW-0805">Transcription regulation</keyword>
<comment type="similarity">
    <text evidence="3">Belongs to the GRAS family.</text>
</comment>
<dbReference type="AlphaFoldDB" id="A0A835QV22"/>
<name>A0A835QV22_VANPL</name>
<evidence type="ECO:0000256" key="3">
    <source>
        <dbReference type="PROSITE-ProRule" id="PRU01191"/>
    </source>
</evidence>
<keyword evidence="2" id="KW-0804">Transcription</keyword>
<reference evidence="5 6" key="1">
    <citation type="journal article" date="2020" name="Nat. Food">
        <title>A phased Vanilla planifolia genome enables genetic improvement of flavour and production.</title>
        <authorList>
            <person name="Hasing T."/>
            <person name="Tang H."/>
            <person name="Brym M."/>
            <person name="Khazi F."/>
            <person name="Huang T."/>
            <person name="Chambers A.H."/>
        </authorList>
    </citation>
    <scope>NUCLEOTIDE SEQUENCE [LARGE SCALE GENOMIC DNA]</scope>
    <source>
        <tissue evidence="5">Leaf</tissue>
    </source>
</reference>
<dbReference type="EMBL" id="JADCNM010000007">
    <property type="protein sequence ID" value="KAG0474357.1"/>
    <property type="molecule type" value="Genomic_DNA"/>
</dbReference>
<dbReference type="PROSITE" id="PS50985">
    <property type="entry name" value="GRAS"/>
    <property type="match status" value="1"/>
</dbReference>
<evidence type="ECO:0000313" key="5">
    <source>
        <dbReference type="EMBL" id="KAG0474357.1"/>
    </source>
</evidence>
<proteinExistence type="inferred from homology"/>
<comment type="caution">
    <text evidence="5">The sequence shown here is derived from an EMBL/GenBank/DDBJ whole genome shotgun (WGS) entry which is preliminary data.</text>
</comment>
<dbReference type="PANTHER" id="PTHR31636">
    <property type="entry name" value="OSJNBA0084A10.13 PROTEIN-RELATED"/>
    <property type="match status" value="1"/>
</dbReference>
<protein>
    <recommendedName>
        <fullName evidence="7">Scarecrow-like protein 6</fullName>
    </recommendedName>
</protein>
<feature type="compositionally biased region" description="Low complexity" evidence="4">
    <location>
        <begin position="62"/>
        <end position="73"/>
    </location>
</feature>
<feature type="short sequence motif" description="VHIID" evidence="3">
    <location>
        <begin position="538"/>
        <end position="542"/>
    </location>
</feature>
<evidence type="ECO:0000256" key="1">
    <source>
        <dbReference type="ARBA" id="ARBA00023015"/>
    </source>
</evidence>
<gene>
    <name evidence="5" type="ORF">HPP92_014043</name>
</gene>
<dbReference type="InterPro" id="IPR005202">
    <property type="entry name" value="TF_GRAS"/>
</dbReference>
<organism evidence="5 6">
    <name type="scientific">Vanilla planifolia</name>
    <name type="common">Vanilla</name>
    <dbReference type="NCBI Taxonomy" id="51239"/>
    <lineage>
        <taxon>Eukaryota</taxon>
        <taxon>Viridiplantae</taxon>
        <taxon>Streptophyta</taxon>
        <taxon>Embryophyta</taxon>
        <taxon>Tracheophyta</taxon>
        <taxon>Spermatophyta</taxon>
        <taxon>Magnoliopsida</taxon>
        <taxon>Liliopsida</taxon>
        <taxon>Asparagales</taxon>
        <taxon>Orchidaceae</taxon>
        <taxon>Vanilloideae</taxon>
        <taxon>Vanilleae</taxon>
        <taxon>Vanilla</taxon>
    </lineage>
</organism>
<dbReference type="Pfam" id="PF03514">
    <property type="entry name" value="GRAS"/>
    <property type="match status" value="1"/>
</dbReference>
<comment type="caution">
    <text evidence="3">Lacks conserved residue(s) required for the propagation of feature annotation.</text>
</comment>
<feature type="region of interest" description="SAW" evidence="3">
    <location>
        <begin position="717"/>
        <end position="788"/>
    </location>
</feature>
<evidence type="ECO:0000313" key="6">
    <source>
        <dbReference type="Proteomes" id="UP000639772"/>
    </source>
</evidence>
<feature type="region of interest" description="Disordered" evidence="4">
    <location>
        <begin position="34"/>
        <end position="115"/>
    </location>
</feature>
<feature type="region of interest" description="Leucine repeat II (LRII)" evidence="3">
    <location>
        <begin position="587"/>
        <end position="619"/>
    </location>
</feature>
<dbReference type="OrthoDB" id="666726at2759"/>
<evidence type="ECO:0000256" key="4">
    <source>
        <dbReference type="SAM" id="MobiDB-lite"/>
    </source>
</evidence>
<evidence type="ECO:0000256" key="2">
    <source>
        <dbReference type="ARBA" id="ARBA00023163"/>
    </source>
</evidence>
<sequence>MRSLPFTIQGKGALQVVESPVGAGLKEQGGTFWKVSGHKRKKGEALEPRSVLDQRRSPSPPTSTSTSTLSSSLGSGGPGSTDTAGVAAVSDNPALKWSGTGSTTTAAAAGEAGGRTDEWASELHLIPSTLEMGGRTSSREKCSVGVDDWETLLSESADSPGQEQAFLRWIMGDIDDPSSATKQLQQNLILSTQPSLMEFDPESAGLGFGLIEHGFEFEPIGSIAGGLPVSASPSAMGNASLVSSGGLSLVGSNNGKIDASTQVFQPQLAKIPNFCPQATAMSSLPMFYQEATEEKPLFFDSNLLINQQQQAHSSPTQAFFVSLPYFSSSPDVHHNPRPLLPQPKRHHSITADPIAVASASPEHFLRLRHPQSQPQPNRSITFPQLQPISFHLQQRPMRPKPSSAGDDAAVEAMALQQQQAVVDQLFKAAELIEAGNFIGAHGILARLNQHLPSPLGKPLLRSAFYFKEALQLLANSANPQATASAPSFHHRTPLTTPLDVVLKLGAYKAFSEVSPILQFTNFTATQALIEELGTAVCIHIIDFDIGFGGQWSSFMQELAQRQSPAIPPLKITAFVSPGAYHPLELRLTRDNLSHFALELNIPFEINIASIESFDPAEILVLSAGSNEVIAVNLPIGVCLGPNFSTILCLVKQLLPKIVVSVDQGCDRGNSPFSHHFLHALQSCMVLLDSIDAAGTDLEVSNKIEKFVLQPRIESCVIGNHCAAEKMLPWRTLFASAGFIPVQFSNFNETQAEYLLKRVQVRGFHVEKKQSSLYLYWQRGELASISAWRC</sequence>
<feature type="compositionally biased region" description="Low complexity" evidence="4">
    <location>
        <begin position="99"/>
        <end position="110"/>
    </location>
</feature>
<evidence type="ECO:0008006" key="7">
    <source>
        <dbReference type="Google" id="ProtNLM"/>
    </source>
</evidence>
<dbReference type="Proteomes" id="UP000639772">
    <property type="component" value="Chromosome 7"/>
</dbReference>